<dbReference type="PANTHER" id="PTHR37017">
    <property type="entry name" value="AB HYDROLASE-1 DOMAIN-CONTAINING PROTEIN-RELATED"/>
    <property type="match status" value="1"/>
</dbReference>
<comment type="caution">
    <text evidence="2">The sequence shown here is derived from an EMBL/GenBank/DDBJ whole genome shotgun (WGS) entry which is preliminary data.</text>
</comment>
<dbReference type="Proteomes" id="UP001597114">
    <property type="component" value="Unassembled WGS sequence"/>
</dbReference>
<dbReference type="PANTHER" id="PTHR37017:SF11">
    <property type="entry name" value="ESTERASE_LIPASE_THIOESTERASE DOMAIN-CONTAINING PROTEIN"/>
    <property type="match status" value="1"/>
</dbReference>
<gene>
    <name evidence="2" type="ORF">ACFSJD_14115</name>
</gene>
<dbReference type="RefSeq" id="WP_344726470.1">
    <property type="nucleotide sequence ID" value="NZ_BAAAUS010000037.1"/>
</dbReference>
<dbReference type="InterPro" id="IPR029058">
    <property type="entry name" value="AB_hydrolase_fold"/>
</dbReference>
<feature type="domain" description="AB hydrolase-1" evidence="1">
    <location>
        <begin position="11"/>
        <end position="218"/>
    </location>
</feature>
<evidence type="ECO:0000313" key="2">
    <source>
        <dbReference type="EMBL" id="MFD1518631.1"/>
    </source>
</evidence>
<sequence length="231" mass="24534">MTSSEGNRPELLLVHGAWHGSWCWRAVEPLLIADGWNVSTVDLPSAADNGGVAGMYDDAEVIRERLAAANGTVAVVAHSYGGVPTSQVAAEAGNVSQLVYLASHMLEVGESVASSVSWDLPTEGALPPPPAREALFADLSDEEAAWAEAQLVPQSIRAFTEPLTTAAWKTIPSAFVRCEEDQVFPPVLDERAHERAGAVYRLPSSHSPFLSMPEELAALIGRIVGTAPADR</sequence>
<dbReference type="EMBL" id="JBHUCO010000014">
    <property type="protein sequence ID" value="MFD1518631.1"/>
    <property type="molecule type" value="Genomic_DNA"/>
</dbReference>
<reference evidence="3" key="1">
    <citation type="journal article" date="2019" name="Int. J. Syst. Evol. Microbiol.">
        <title>The Global Catalogue of Microorganisms (GCM) 10K type strain sequencing project: providing services to taxonomists for standard genome sequencing and annotation.</title>
        <authorList>
            <consortium name="The Broad Institute Genomics Platform"/>
            <consortium name="The Broad Institute Genome Sequencing Center for Infectious Disease"/>
            <person name="Wu L."/>
            <person name="Ma J."/>
        </authorList>
    </citation>
    <scope>NUCLEOTIDE SEQUENCE [LARGE SCALE GENOMIC DNA]</scope>
    <source>
        <strain evidence="3">CCM 7043</strain>
    </source>
</reference>
<evidence type="ECO:0000259" key="1">
    <source>
        <dbReference type="Pfam" id="PF12697"/>
    </source>
</evidence>
<evidence type="ECO:0000313" key="3">
    <source>
        <dbReference type="Proteomes" id="UP001597114"/>
    </source>
</evidence>
<organism evidence="2 3">
    <name type="scientific">Pseudonocardia yunnanensis</name>
    <dbReference type="NCBI Taxonomy" id="58107"/>
    <lineage>
        <taxon>Bacteria</taxon>
        <taxon>Bacillati</taxon>
        <taxon>Actinomycetota</taxon>
        <taxon>Actinomycetes</taxon>
        <taxon>Pseudonocardiales</taxon>
        <taxon>Pseudonocardiaceae</taxon>
        <taxon>Pseudonocardia</taxon>
    </lineage>
</organism>
<keyword evidence="2" id="KW-0378">Hydrolase</keyword>
<proteinExistence type="predicted"/>
<dbReference type="InterPro" id="IPR052897">
    <property type="entry name" value="Sec-Metab_Biosynth_Hydrolase"/>
</dbReference>
<name>A0ABW4ETA1_9PSEU</name>
<dbReference type="Gene3D" id="3.40.50.1820">
    <property type="entry name" value="alpha/beta hydrolase"/>
    <property type="match status" value="1"/>
</dbReference>
<dbReference type="SUPFAM" id="SSF53474">
    <property type="entry name" value="alpha/beta-Hydrolases"/>
    <property type="match status" value="1"/>
</dbReference>
<accession>A0ABW4ETA1</accession>
<dbReference type="GO" id="GO:0016787">
    <property type="term" value="F:hydrolase activity"/>
    <property type="evidence" value="ECO:0007669"/>
    <property type="project" value="UniProtKB-KW"/>
</dbReference>
<dbReference type="InterPro" id="IPR000073">
    <property type="entry name" value="AB_hydrolase_1"/>
</dbReference>
<protein>
    <submittedName>
        <fullName evidence="2">Alpha/beta fold hydrolase</fullName>
    </submittedName>
</protein>
<keyword evidence="3" id="KW-1185">Reference proteome</keyword>
<dbReference type="Pfam" id="PF12697">
    <property type="entry name" value="Abhydrolase_6"/>
    <property type="match status" value="1"/>
</dbReference>